<dbReference type="SUPFAM" id="SSF57716">
    <property type="entry name" value="Glucocorticoid receptor-like (DNA-binding domain)"/>
    <property type="match status" value="2"/>
</dbReference>
<reference evidence="11" key="1">
    <citation type="submission" date="2021-01" db="EMBL/GenBank/DDBJ databases">
        <title>A chromosome-scale assembly of European eel, Anguilla anguilla.</title>
        <authorList>
            <person name="Henkel C."/>
            <person name="Jong-Raadsen S.A."/>
            <person name="Dufour S."/>
            <person name="Weltzien F.-A."/>
            <person name="Palstra A.P."/>
            <person name="Pelster B."/>
            <person name="Spaink H.P."/>
            <person name="Van Den Thillart G.E."/>
            <person name="Jansen H."/>
            <person name="Zahm M."/>
            <person name="Klopp C."/>
            <person name="Cedric C."/>
            <person name="Louis A."/>
            <person name="Berthelot C."/>
            <person name="Parey E."/>
            <person name="Roest Crollius H."/>
            <person name="Montfort J."/>
            <person name="Robinson-Rechavi M."/>
            <person name="Bucao C."/>
            <person name="Bouchez O."/>
            <person name="Gislard M."/>
            <person name="Lluch J."/>
            <person name="Milhes M."/>
            <person name="Lampietro C."/>
            <person name="Lopez Roques C."/>
            <person name="Donnadieu C."/>
            <person name="Braasch I."/>
            <person name="Desvignes T."/>
            <person name="Postlethwait J."/>
            <person name="Bobe J."/>
            <person name="Guiguen Y."/>
            <person name="Dirks R."/>
        </authorList>
    </citation>
    <scope>NUCLEOTIDE SEQUENCE</scope>
    <source>
        <strain evidence="11">Tag_6206</strain>
        <tissue evidence="11">Liver</tissue>
    </source>
</reference>
<evidence type="ECO:0000313" key="12">
    <source>
        <dbReference type="Proteomes" id="UP001044222"/>
    </source>
</evidence>
<protein>
    <recommendedName>
        <fullName evidence="10">LIM zinc-binding domain-containing protein</fullName>
    </recommendedName>
</protein>
<dbReference type="EMBL" id="JAFIRN010000008">
    <property type="protein sequence ID" value="KAG5844756.1"/>
    <property type="molecule type" value="Genomic_DNA"/>
</dbReference>
<comment type="caution">
    <text evidence="11">The sequence shown here is derived from an EMBL/GenBank/DDBJ whole genome shotgun (WGS) entry which is preliminary data.</text>
</comment>
<keyword evidence="12" id="KW-1185">Reference proteome</keyword>
<dbReference type="GO" id="GO:0046872">
    <property type="term" value="F:metal ion binding"/>
    <property type="evidence" value="ECO:0007669"/>
    <property type="project" value="UniProtKB-KW"/>
</dbReference>
<evidence type="ECO:0000313" key="11">
    <source>
        <dbReference type="EMBL" id="KAG5844756.1"/>
    </source>
</evidence>
<dbReference type="InterPro" id="IPR050453">
    <property type="entry name" value="LIM_Homeobox_TF"/>
</dbReference>
<evidence type="ECO:0000256" key="7">
    <source>
        <dbReference type="ARBA" id="ARBA00023242"/>
    </source>
</evidence>
<accession>A0A9D3M957</accession>
<name>A0A9D3M957_ANGAN</name>
<dbReference type="Gene3D" id="2.10.110.10">
    <property type="entry name" value="Cysteine Rich Protein"/>
    <property type="match status" value="1"/>
</dbReference>
<dbReference type="GO" id="GO:0000977">
    <property type="term" value="F:RNA polymerase II transcription regulatory region sequence-specific DNA binding"/>
    <property type="evidence" value="ECO:0007669"/>
    <property type="project" value="TreeGrafter"/>
</dbReference>
<evidence type="ECO:0000256" key="4">
    <source>
        <dbReference type="ARBA" id="ARBA00023038"/>
    </source>
</evidence>
<keyword evidence="3 8" id="KW-0862">Zinc</keyword>
<feature type="domain" description="LIM zinc-binding" evidence="10">
    <location>
        <begin position="25"/>
        <end position="84"/>
    </location>
</feature>
<keyword evidence="7" id="KW-0539">Nucleus</keyword>
<dbReference type="PANTHER" id="PTHR24208:SF166">
    <property type="entry name" value="LIM HOMEOBOX TRANSCRIPTION FACTOR 1 ALPHA, ISOFORM B"/>
    <property type="match status" value="1"/>
</dbReference>
<evidence type="ECO:0000256" key="1">
    <source>
        <dbReference type="ARBA" id="ARBA00004123"/>
    </source>
</evidence>
<keyword evidence="9" id="KW-1133">Transmembrane helix</keyword>
<dbReference type="InterPro" id="IPR001781">
    <property type="entry name" value="Znf_LIM"/>
</dbReference>
<dbReference type="PROSITE" id="PS50023">
    <property type="entry name" value="LIM_DOMAIN_2"/>
    <property type="match status" value="1"/>
</dbReference>
<sequence length="137" mass="16073">MRLMLFCCTWKDERMGDEEADGRLPVCSGCRLRIYDDQYLQALNADWHAVCFRCCECRASLSHWYYEKEGQLFCKRDYWARFGELCNGCTETISTGLIMRPSKHRPHIWVVLLKSGVSLALCGLWLALRIYRHLLSL</sequence>
<dbReference type="FunFam" id="2.10.110.10:FF:000082">
    <property type="entry name" value="LIM domain kinase 1"/>
    <property type="match status" value="1"/>
</dbReference>
<dbReference type="GO" id="GO:0000981">
    <property type="term" value="F:DNA-binding transcription factor activity, RNA polymerase II-specific"/>
    <property type="evidence" value="ECO:0007669"/>
    <property type="project" value="TreeGrafter"/>
</dbReference>
<comment type="subcellular location">
    <subcellularLocation>
        <location evidence="1">Nucleus</location>
    </subcellularLocation>
</comment>
<dbReference type="AlphaFoldDB" id="A0A9D3M957"/>
<dbReference type="Pfam" id="PF00412">
    <property type="entry name" value="LIM"/>
    <property type="match status" value="1"/>
</dbReference>
<gene>
    <name evidence="11" type="ORF">ANANG_G00165930</name>
</gene>
<dbReference type="Proteomes" id="UP001044222">
    <property type="component" value="Chromosome 8"/>
</dbReference>
<keyword evidence="9" id="KW-0812">Transmembrane</keyword>
<evidence type="ECO:0000256" key="3">
    <source>
        <dbReference type="ARBA" id="ARBA00022833"/>
    </source>
</evidence>
<evidence type="ECO:0000259" key="10">
    <source>
        <dbReference type="PROSITE" id="PS50023"/>
    </source>
</evidence>
<dbReference type="GO" id="GO:0030182">
    <property type="term" value="P:neuron differentiation"/>
    <property type="evidence" value="ECO:0007669"/>
    <property type="project" value="TreeGrafter"/>
</dbReference>
<evidence type="ECO:0000256" key="6">
    <source>
        <dbReference type="ARBA" id="ARBA00023155"/>
    </source>
</evidence>
<keyword evidence="2 8" id="KW-0479">Metal-binding</keyword>
<feature type="transmembrane region" description="Helical" evidence="9">
    <location>
        <begin position="108"/>
        <end position="128"/>
    </location>
</feature>
<evidence type="ECO:0000256" key="8">
    <source>
        <dbReference type="PROSITE-ProRule" id="PRU00125"/>
    </source>
</evidence>
<keyword evidence="6" id="KW-0371">Homeobox</keyword>
<dbReference type="PANTHER" id="PTHR24208">
    <property type="entry name" value="LIM/HOMEOBOX PROTEIN LHX"/>
    <property type="match status" value="1"/>
</dbReference>
<organism evidence="11 12">
    <name type="scientific">Anguilla anguilla</name>
    <name type="common">European freshwater eel</name>
    <name type="synonym">Muraena anguilla</name>
    <dbReference type="NCBI Taxonomy" id="7936"/>
    <lineage>
        <taxon>Eukaryota</taxon>
        <taxon>Metazoa</taxon>
        <taxon>Chordata</taxon>
        <taxon>Craniata</taxon>
        <taxon>Vertebrata</taxon>
        <taxon>Euteleostomi</taxon>
        <taxon>Actinopterygii</taxon>
        <taxon>Neopterygii</taxon>
        <taxon>Teleostei</taxon>
        <taxon>Anguilliformes</taxon>
        <taxon>Anguillidae</taxon>
        <taxon>Anguilla</taxon>
    </lineage>
</organism>
<proteinExistence type="predicted"/>
<evidence type="ECO:0000256" key="2">
    <source>
        <dbReference type="ARBA" id="ARBA00022723"/>
    </source>
</evidence>
<keyword evidence="9" id="KW-0472">Membrane</keyword>
<dbReference type="PROSITE" id="PS00478">
    <property type="entry name" value="LIM_DOMAIN_1"/>
    <property type="match status" value="1"/>
</dbReference>
<keyword evidence="4 8" id="KW-0440">LIM domain</keyword>
<dbReference type="GO" id="GO:0005634">
    <property type="term" value="C:nucleus"/>
    <property type="evidence" value="ECO:0007669"/>
    <property type="project" value="UniProtKB-SubCell"/>
</dbReference>
<evidence type="ECO:0000256" key="5">
    <source>
        <dbReference type="ARBA" id="ARBA00023125"/>
    </source>
</evidence>
<evidence type="ECO:0000256" key="9">
    <source>
        <dbReference type="SAM" id="Phobius"/>
    </source>
</evidence>
<dbReference type="SMART" id="SM00132">
    <property type="entry name" value="LIM"/>
    <property type="match status" value="1"/>
</dbReference>
<keyword evidence="5" id="KW-0238">DNA-binding</keyword>